<dbReference type="EMBL" id="BNCK01000006">
    <property type="protein sequence ID" value="GHF97146.1"/>
    <property type="molecule type" value="Genomic_DNA"/>
</dbReference>
<gene>
    <name evidence="8" type="ORF">GCM10017161_26590</name>
</gene>
<keyword evidence="7" id="KW-1133">Transmembrane helix</keyword>
<keyword evidence="2" id="KW-1003">Cell membrane</keyword>
<evidence type="ECO:0008006" key="10">
    <source>
        <dbReference type="Google" id="ProtNLM"/>
    </source>
</evidence>
<evidence type="ECO:0000256" key="7">
    <source>
        <dbReference type="SAM" id="Phobius"/>
    </source>
</evidence>
<dbReference type="Pfam" id="PF03279">
    <property type="entry name" value="Lip_A_acyltrans"/>
    <property type="match status" value="1"/>
</dbReference>
<keyword evidence="9" id="KW-1185">Reference proteome</keyword>
<dbReference type="CDD" id="cd07984">
    <property type="entry name" value="LPLAT_LABLAT-like"/>
    <property type="match status" value="1"/>
</dbReference>
<dbReference type="PANTHER" id="PTHR30606:SF9">
    <property type="entry name" value="LIPID A BIOSYNTHESIS LAUROYLTRANSFERASE"/>
    <property type="match status" value="1"/>
</dbReference>
<keyword evidence="6" id="KW-0012">Acyltransferase</keyword>
<dbReference type="PANTHER" id="PTHR30606">
    <property type="entry name" value="LIPID A BIOSYNTHESIS LAUROYL ACYLTRANSFERASE"/>
    <property type="match status" value="1"/>
</dbReference>
<proteinExistence type="predicted"/>
<protein>
    <recommendedName>
        <fullName evidence="10">Acyltransferase</fullName>
    </recommendedName>
</protein>
<accession>A0A919BM85</accession>
<evidence type="ECO:0000256" key="5">
    <source>
        <dbReference type="ARBA" id="ARBA00023136"/>
    </source>
</evidence>
<dbReference type="Proteomes" id="UP000623842">
    <property type="component" value="Unassembled WGS sequence"/>
</dbReference>
<comment type="caution">
    <text evidence="8">The sequence shown here is derived from an EMBL/GenBank/DDBJ whole genome shotgun (WGS) entry which is preliminary data.</text>
</comment>
<feature type="transmembrane region" description="Helical" evidence="7">
    <location>
        <begin position="34"/>
        <end position="53"/>
    </location>
</feature>
<name>A0A919BM85_9GAMM</name>
<keyword evidence="3" id="KW-0997">Cell inner membrane</keyword>
<evidence type="ECO:0000256" key="3">
    <source>
        <dbReference type="ARBA" id="ARBA00022519"/>
    </source>
</evidence>
<evidence type="ECO:0000256" key="4">
    <source>
        <dbReference type="ARBA" id="ARBA00022679"/>
    </source>
</evidence>
<comment type="subcellular location">
    <subcellularLocation>
        <location evidence="1">Cell inner membrane</location>
    </subcellularLocation>
</comment>
<dbReference type="PIRSF" id="PIRSF028561">
    <property type="entry name" value="Ac_Trasf"/>
    <property type="match status" value="1"/>
</dbReference>
<dbReference type="GO" id="GO:0009247">
    <property type="term" value="P:glycolipid biosynthetic process"/>
    <property type="evidence" value="ECO:0007669"/>
    <property type="project" value="UniProtKB-ARBA"/>
</dbReference>
<evidence type="ECO:0000256" key="2">
    <source>
        <dbReference type="ARBA" id="ARBA00022475"/>
    </source>
</evidence>
<evidence type="ECO:0000256" key="6">
    <source>
        <dbReference type="ARBA" id="ARBA00023315"/>
    </source>
</evidence>
<reference evidence="8" key="1">
    <citation type="journal article" date="2014" name="Int. J. Syst. Evol. Microbiol.">
        <title>Complete genome sequence of Corynebacterium casei LMG S-19264T (=DSM 44701T), isolated from a smear-ripened cheese.</title>
        <authorList>
            <consortium name="US DOE Joint Genome Institute (JGI-PGF)"/>
            <person name="Walter F."/>
            <person name="Albersmeier A."/>
            <person name="Kalinowski J."/>
            <person name="Ruckert C."/>
        </authorList>
    </citation>
    <scope>NUCLEOTIDE SEQUENCE</scope>
    <source>
        <strain evidence="8">KCTC 42731</strain>
    </source>
</reference>
<keyword evidence="5 7" id="KW-0472">Membrane</keyword>
<dbReference type="InterPro" id="IPR014548">
    <property type="entry name" value="Ac_Trasf"/>
</dbReference>
<dbReference type="GO" id="GO:0016746">
    <property type="term" value="F:acyltransferase activity"/>
    <property type="evidence" value="ECO:0007669"/>
    <property type="project" value="UniProtKB-KW"/>
</dbReference>
<dbReference type="RefSeq" id="WP_189771486.1">
    <property type="nucleotide sequence ID" value="NZ_BNCK01000006.1"/>
</dbReference>
<dbReference type="GO" id="GO:0005886">
    <property type="term" value="C:plasma membrane"/>
    <property type="evidence" value="ECO:0007669"/>
    <property type="project" value="UniProtKB-SubCell"/>
</dbReference>
<evidence type="ECO:0000313" key="9">
    <source>
        <dbReference type="Proteomes" id="UP000623842"/>
    </source>
</evidence>
<evidence type="ECO:0000256" key="1">
    <source>
        <dbReference type="ARBA" id="ARBA00004533"/>
    </source>
</evidence>
<evidence type="ECO:0000313" key="8">
    <source>
        <dbReference type="EMBL" id="GHF97146.1"/>
    </source>
</evidence>
<keyword evidence="7" id="KW-0812">Transmembrane</keyword>
<reference evidence="8" key="2">
    <citation type="submission" date="2020-09" db="EMBL/GenBank/DDBJ databases">
        <authorList>
            <person name="Sun Q."/>
            <person name="Kim S."/>
        </authorList>
    </citation>
    <scope>NUCLEOTIDE SEQUENCE</scope>
    <source>
        <strain evidence="8">KCTC 42731</strain>
    </source>
</reference>
<keyword evidence="4" id="KW-0808">Transferase</keyword>
<organism evidence="8 9">
    <name type="scientific">Thalassotalea marina</name>
    <dbReference type="NCBI Taxonomy" id="1673741"/>
    <lineage>
        <taxon>Bacteria</taxon>
        <taxon>Pseudomonadati</taxon>
        <taxon>Pseudomonadota</taxon>
        <taxon>Gammaproteobacteria</taxon>
        <taxon>Alteromonadales</taxon>
        <taxon>Colwelliaceae</taxon>
        <taxon>Thalassotalea</taxon>
    </lineage>
</organism>
<dbReference type="AlphaFoldDB" id="A0A919BM85"/>
<dbReference type="InterPro" id="IPR004960">
    <property type="entry name" value="LipA_acyltrans"/>
</dbReference>
<sequence length="317" mass="36288">MSQAKQHWSRQQERGSILGIKILLWVYRVFGRRVLWVFLFPVVLFMCVTGRSAREASYQFFAKAHQISPSVPKPSFTVGLKHFCKFADSAFDKLDAWLGHITQQNITYNDDSTFKQLVEQGQGAIFIGSHLGNLEVCRALSQGKYQKPINVLVFTENAVKFNEVLQSVNQQVSVNLIQVTEMSPALAIMLKEKVDGGEMVVIVGDRTSVTQAGRVEYVPFLGQDAPFSQGPFILAALLECPVYWLFCLKESQGFHLVFEKVSDQLKLPRKQRKETLSALITAYAQRLEYYALQYPFQWFNFFDFWQKDDGSIRNNDK</sequence>